<name>A0A0U1MW51_STAAU</name>
<sequence length="43" mass="5318">MNKSYFATIDIYINALYLIYKIHIHLNILNFELYCQLYIDFKK</sequence>
<reference evidence="1 2" key="1">
    <citation type="submission" date="2015-04" db="EMBL/GenBank/DDBJ databases">
        <authorList>
            <person name="Syromyatnikov M.Y."/>
            <person name="Popov V.N."/>
        </authorList>
    </citation>
    <scope>NUCLEOTIDE SEQUENCE [LARGE SCALE GENOMIC DNA]</scope>
    <source>
        <strain evidence="1 2">AH1</strain>
    </source>
</reference>
<evidence type="ECO:0000313" key="1">
    <source>
        <dbReference type="EMBL" id="CRI19880.1"/>
    </source>
</evidence>
<proteinExistence type="predicted"/>
<evidence type="ECO:0000313" key="2">
    <source>
        <dbReference type="Proteomes" id="UP000039437"/>
    </source>
</evidence>
<gene>
    <name evidence="1" type="ORF">BN1321_430045</name>
</gene>
<dbReference type="Proteomes" id="UP000039437">
    <property type="component" value="Unassembled WGS sequence"/>
</dbReference>
<organism evidence="1 2">
    <name type="scientific">Staphylococcus aureus</name>
    <dbReference type="NCBI Taxonomy" id="1280"/>
    <lineage>
        <taxon>Bacteria</taxon>
        <taxon>Bacillati</taxon>
        <taxon>Bacillota</taxon>
        <taxon>Bacilli</taxon>
        <taxon>Bacillales</taxon>
        <taxon>Staphylococcaceae</taxon>
        <taxon>Staphylococcus</taxon>
    </lineage>
</organism>
<dbReference type="AlphaFoldDB" id="A0A0U1MW51"/>
<accession>A0A0U1MW51</accession>
<dbReference type="EMBL" id="CVOQ01000038">
    <property type="protein sequence ID" value="CRI19880.1"/>
    <property type="molecule type" value="Genomic_DNA"/>
</dbReference>
<protein>
    <submittedName>
        <fullName evidence="1">Uncharacterized protein</fullName>
    </submittedName>
</protein>